<feature type="transmembrane region" description="Helical" evidence="10">
    <location>
        <begin position="352"/>
        <end position="372"/>
    </location>
</feature>
<evidence type="ECO:0000256" key="1">
    <source>
        <dbReference type="ARBA" id="ARBA00002598"/>
    </source>
</evidence>
<evidence type="ECO:0000256" key="6">
    <source>
        <dbReference type="ARBA" id="ARBA00023136"/>
    </source>
</evidence>
<evidence type="ECO:0000256" key="10">
    <source>
        <dbReference type="SAM" id="Phobius"/>
    </source>
</evidence>
<dbReference type="HOGENOM" id="CLU_030507_1_1_1"/>
<evidence type="ECO:0000313" key="12">
    <source>
        <dbReference type="Proteomes" id="UP000053259"/>
    </source>
</evidence>
<evidence type="ECO:0000256" key="2">
    <source>
        <dbReference type="ARBA" id="ARBA00004651"/>
    </source>
</evidence>
<comment type="subcellular location">
    <subcellularLocation>
        <location evidence="2">Cell membrane</location>
        <topology evidence="2">Multi-pass membrane protein</topology>
    </subcellularLocation>
</comment>
<keyword evidence="5 10" id="KW-1133">Transmembrane helix</keyword>
<feature type="compositionally biased region" description="Basic and acidic residues" evidence="9">
    <location>
        <begin position="30"/>
        <end position="47"/>
    </location>
</feature>
<dbReference type="RefSeq" id="XP_016212645.1">
    <property type="nucleotide sequence ID" value="XM_016359396.1"/>
</dbReference>
<feature type="transmembrane region" description="Helical" evidence="10">
    <location>
        <begin position="233"/>
        <end position="250"/>
    </location>
</feature>
<feature type="transmembrane region" description="Helical" evidence="10">
    <location>
        <begin position="278"/>
        <end position="303"/>
    </location>
</feature>
<name>A0A0D1XKC0_9PEZI</name>
<feature type="transmembrane region" description="Helical" evidence="10">
    <location>
        <begin position="384"/>
        <end position="406"/>
    </location>
</feature>
<dbReference type="GO" id="GO:1903425">
    <property type="term" value="F:fluoride transmembrane transporter activity"/>
    <property type="evidence" value="ECO:0007669"/>
    <property type="project" value="TreeGrafter"/>
</dbReference>
<evidence type="ECO:0000256" key="9">
    <source>
        <dbReference type="SAM" id="MobiDB-lite"/>
    </source>
</evidence>
<feature type="compositionally biased region" description="Basic and acidic residues" evidence="9">
    <location>
        <begin position="99"/>
        <end position="115"/>
    </location>
</feature>
<feature type="transmembrane region" description="Helical" evidence="10">
    <location>
        <begin position="426"/>
        <end position="447"/>
    </location>
</feature>
<feature type="transmembrane region" description="Helical" evidence="10">
    <location>
        <begin position="120"/>
        <end position="140"/>
    </location>
</feature>
<feature type="transmembrane region" description="Helical" evidence="10">
    <location>
        <begin position="324"/>
        <end position="346"/>
    </location>
</feature>
<comment type="function">
    <text evidence="1">Fluoride channel required for the rapid expulsion of cytoplasmic fluoride.</text>
</comment>
<dbReference type="PANTHER" id="PTHR28259">
    <property type="entry name" value="FLUORIDE EXPORT PROTEIN 1-RELATED"/>
    <property type="match status" value="1"/>
</dbReference>
<dbReference type="Pfam" id="PF02537">
    <property type="entry name" value="CRCB"/>
    <property type="match status" value="2"/>
</dbReference>
<feature type="region of interest" description="Disordered" evidence="9">
    <location>
        <begin position="1"/>
        <end position="116"/>
    </location>
</feature>
<dbReference type="InParanoid" id="A0A0D1XKC0"/>
<accession>A0A0D1XKC0</accession>
<dbReference type="FunCoup" id="A0A0D1XKC0">
    <property type="interactions" value="127"/>
</dbReference>
<dbReference type="GO" id="GO:0005886">
    <property type="term" value="C:plasma membrane"/>
    <property type="evidence" value="ECO:0007669"/>
    <property type="project" value="UniProtKB-SubCell"/>
</dbReference>
<protein>
    <submittedName>
        <fullName evidence="11">Uncharacterized protein</fullName>
    </submittedName>
</protein>
<gene>
    <name evidence="11" type="ORF">PV09_05838</name>
</gene>
<feature type="compositionally biased region" description="Basic and acidic residues" evidence="9">
    <location>
        <begin position="1"/>
        <end position="13"/>
    </location>
</feature>
<evidence type="ECO:0000256" key="7">
    <source>
        <dbReference type="ARBA" id="ARBA00035120"/>
    </source>
</evidence>
<feature type="transmembrane region" description="Helical" evidence="10">
    <location>
        <begin position="459"/>
        <end position="482"/>
    </location>
</feature>
<keyword evidence="12" id="KW-1185">Reference proteome</keyword>
<dbReference type="VEuPathDB" id="FungiDB:PV09_05838"/>
<dbReference type="Proteomes" id="UP000053259">
    <property type="component" value="Unassembled WGS sequence"/>
</dbReference>
<feature type="transmembrane region" description="Helical" evidence="10">
    <location>
        <begin position="160"/>
        <end position="180"/>
    </location>
</feature>
<comment type="similarity">
    <text evidence="7">Belongs to the fluoride channel Fluc/FEX (TC 1.A.43) family.</text>
</comment>
<reference evidence="11 12" key="1">
    <citation type="submission" date="2015-01" db="EMBL/GenBank/DDBJ databases">
        <title>The Genome Sequence of Ochroconis gallopava CBS43764.</title>
        <authorList>
            <consortium name="The Broad Institute Genomics Platform"/>
            <person name="Cuomo C."/>
            <person name="de Hoog S."/>
            <person name="Gorbushina A."/>
            <person name="Stielow B."/>
            <person name="Teixiera M."/>
            <person name="Abouelleil A."/>
            <person name="Chapman S.B."/>
            <person name="Priest M."/>
            <person name="Young S.K."/>
            <person name="Wortman J."/>
            <person name="Nusbaum C."/>
            <person name="Birren B."/>
        </authorList>
    </citation>
    <scope>NUCLEOTIDE SEQUENCE [LARGE SCALE GENOMIC DNA]</scope>
    <source>
        <strain evidence="11 12">CBS 43764</strain>
    </source>
</reference>
<evidence type="ECO:0000313" key="11">
    <source>
        <dbReference type="EMBL" id="KIW02776.1"/>
    </source>
</evidence>
<dbReference type="OrthoDB" id="409792at2759"/>
<keyword evidence="6 10" id="KW-0472">Membrane</keyword>
<keyword evidence="3" id="KW-1003">Cell membrane</keyword>
<sequence length="491" mass="53583">MLMANEHGEKHAADVLSSSGNEDASPGPNSEKEQDSARRDVRGRNEAEGIVQADRAKDDDFGMENDDSPFEGLGELEAPPPDENPDESRYYRRGSLETTRSESRRRSQSRSKTEPRPSQYLLHLYTYSYLILFSIFGTLARLGTQWVANYANAPVTPSELWANVGGCLVMGFLMEDRALFRTPQKSRSEPPARLKVDSDSSDAEKLNKDLAVLQGELEKRKSGKAHLAYKKTLPLYIGLTVGFCGSYTSFSSAMRDAFLALSNDLTPKNASSGSRNDAWSVCAVVAVIILEVGLSLAALSFGAHLCEASMPILRRLPSVNKIRFLDFLAVFLGFGCWLGTVFLAIWPPQNRWRQDAVFAIVFAPLGCILRFLLSIKLNSLIARFPLGTFVANVFGCMVLAMCYDLQRAPLASAAGQVGGGLVGCQVLQGVIDGFCGCLTTVSTWVAELKGLRKKHAYEYGFASVAVGLSFMIVIIGSLHWTIGLSKAVCTS</sequence>
<dbReference type="EMBL" id="KN847547">
    <property type="protein sequence ID" value="KIW02776.1"/>
    <property type="molecule type" value="Genomic_DNA"/>
</dbReference>
<comment type="catalytic activity">
    <reaction evidence="8">
        <text>fluoride(in) = fluoride(out)</text>
        <dbReference type="Rhea" id="RHEA:76159"/>
        <dbReference type="ChEBI" id="CHEBI:17051"/>
    </reaction>
    <physiologicalReaction direction="left-to-right" evidence="8">
        <dbReference type="Rhea" id="RHEA:76160"/>
    </physiologicalReaction>
</comment>
<dbReference type="AlphaFoldDB" id="A0A0D1XKC0"/>
<proteinExistence type="inferred from homology"/>
<dbReference type="GeneID" id="27313811"/>
<organism evidence="11 12">
    <name type="scientific">Verruconis gallopava</name>
    <dbReference type="NCBI Taxonomy" id="253628"/>
    <lineage>
        <taxon>Eukaryota</taxon>
        <taxon>Fungi</taxon>
        <taxon>Dikarya</taxon>
        <taxon>Ascomycota</taxon>
        <taxon>Pezizomycotina</taxon>
        <taxon>Dothideomycetes</taxon>
        <taxon>Pleosporomycetidae</taxon>
        <taxon>Venturiales</taxon>
        <taxon>Sympoventuriaceae</taxon>
        <taxon>Verruconis</taxon>
    </lineage>
</organism>
<evidence type="ECO:0000256" key="5">
    <source>
        <dbReference type="ARBA" id="ARBA00022989"/>
    </source>
</evidence>
<dbReference type="STRING" id="253628.A0A0D1XKC0"/>
<dbReference type="InterPro" id="IPR003691">
    <property type="entry name" value="FluC"/>
</dbReference>
<evidence type="ECO:0000256" key="8">
    <source>
        <dbReference type="ARBA" id="ARBA00035585"/>
    </source>
</evidence>
<keyword evidence="4 10" id="KW-0812">Transmembrane</keyword>
<evidence type="ECO:0000256" key="4">
    <source>
        <dbReference type="ARBA" id="ARBA00022692"/>
    </source>
</evidence>
<dbReference type="PANTHER" id="PTHR28259:SF1">
    <property type="entry name" value="FLUORIDE EXPORT PROTEIN 1-RELATED"/>
    <property type="match status" value="1"/>
</dbReference>
<evidence type="ECO:0000256" key="3">
    <source>
        <dbReference type="ARBA" id="ARBA00022475"/>
    </source>
</evidence>